<dbReference type="InParanoid" id="D1CAE3"/>
<dbReference type="HOGENOM" id="CLU_020364_1_0_0"/>
<dbReference type="InterPro" id="IPR001203">
    <property type="entry name" value="OxRdtase_Ald_Fedxn_C"/>
</dbReference>
<comment type="similarity">
    <text evidence="2">Belongs to the AOR/FOR family.</text>
</comment>
<dbReference type="InterPro" id="IPR013984">
    <property type="entry name" value="Ald_Fedxn_OxRdtase_dom2"/>
</dbReference>
<reference evidence="11" key="1">
    <citation type="submission" date="2009-11" db="EMBL/GenBank/DDBJ databases">
        <title>The complete chromosome 2 of Sphaerobacter thermophilus DSM 20745.</title>
        <authorList>
            <person name="Lucas S."/>
            <person name="Copeland A."/>
            <person name="Lapidus A."/>
            <person name="Glavina del Rio T."/>
            <person name="Dalin E."/>
            <person name="Tice H."/>
            <person name="Bruce D."/>
            <person name="Goodwin L."/>
            <person name="Pitluck S."/>
            <person name="Kyrpides N."/>
            <person name="Mavromatis K."/>
            <person name="Ivanova N."/>
            <person name="Mikhailova N."/>
            <person name="LaButti K.M."/>
            <person name="Clum A."/>
            <person name="Sun H.I."/>
            <person name="Brettin T."/>
            <person name="Detter J.C."/>
            <person name="Han C."/>
            <person name="Larimer F."/>
            <person name="Land M."/>
            <person name="Hauser L."/>
            <person name="Markowitz V."/>
            <person name="Cheng J.F."/>
            <person name="Hugenholtz P."/>
            <person name="Woyke T."/>
            <person name="Wu D."/>
            <person name="Steenblock K."/>
            <person name="Schneider S."/>
            <person name="Pukall R."/>
            <person name="Goeker M."/>
            <person name="Klenk H.P."/>
            <person name="Eisen J.A."/>
        </authorList>
    </citation>
    <scope>NUCLEOTIDE SEQUENCE [LARGE SCALE GENOMIC DNA]</scope>
    <source>
        <strain evidence="11">ATCC 49802 / DSM 20745 / S 6022</strain>
    </source>
</reference>
<evidence type="ECO:0000256" key="7">
    <source>
        <dbReference type="ARBA" id="ARBA00023014"/>
    </source>
</evidence>
<comment type="cofactor">
    <cofactor evidence="8">
        <name>tungstopterin</name>
        <dbReference type="ChEBI" id="CHEBI:30402"/>
    </cofactor>
</comment>
<name>D1CAE3_SPHTD</name>
<dbReference type="Gene3D" id="1.10.599.10">
    <property type="entry name" value="Aldehyde Ferredoxin Oxidoreductase Protein, subunit A, domain 3"/>
    <property type="match status" value="1"/>
</dbReference>
<dbReference type="Pfam" id="PF02730">
    <property type="entry name" value="AFOR_N"/>
    <property type="match status" value="1"/>
</dbReference>
<dbReference type="Gene3D" id="3.60.9.10">
    <property type="entry name" value="Aldehyde ferredoxin oxidoreductase, N-terminal domain"/>
    <property type="match status" value="1"/>
</dbReference>
<dbReference type="GO" id="GO:0009055">
    <property type="term" value="F:electron transfer activity"/>
    <property type="evidence" value="ECO:0007669"/>
    <property type="project" value="InterPro"/>
</dbReference>
<dbReference type="Gene3D" id="1.10.569.10">
    <property type="entry name" value="Aldehyde Ferredoxin Oxidoreductase Protein, subunit A, domain 2"/>
    <property type="match status" value="1"/>
</dbReference>
<dbReference type="InterPro" id="IPR036021">
    <property type="entry name" value="Tungsten_al_ferr_oxy-like_C"/>
</dbReference>
<dbReference type="EC" id="1.2.7.5" evidence="10"/>
<evidence type="ECO:0000256" key="1">
    <source>
        <dbReference type="ARBA" id="ARBA00001966"/>
    </source>
</evidence>
<dbReference type="InterPro" id="IPR036503">
    <property type="entry name" value="Ald_Fedxn_OxRdtase_N_sf"/>
</dbReference>
<evidence type="ECO:0000256" key="3">
    <source>
        <dbReference type="ARBA" id="ARBA00022485"/>
    </source>
</evidence>
<evidence type="ECO:0000313" key="11">
    <source>
        <dbReference type="Proteomes" id="UP000002027"/>
    </source>
</evidence>
<comment type="cofactor">
    <cofactor evidence="1">
        <name>[4Fe-4S] cluster</name>
        <dbReference type="ChEBI" id="CHEBI:49883"/>
    </cofactor>
</comment>
<evidence type="ECO:0000256" key="5">
    <source>
        <dbReference type="ARBA" id="ARBA00023002"/>
    </source>
</evidence>
<dbReference type="Proteomes" id="UP000002027">
    <property type="component" value="Chromosome 2"/>
</dbReference>
<dbReference type="GO" id="GO:0033726">
    <property type="term" value="F:aldehyde ferredoxin oxidoreductase activity"/>
    <property type="evidence" value="ECO:0007669"/>
    <property type="project" value="UniProtKB-EC"/>
</dbReference>
<keyword evidence="7" id="KW-0411">Iron-sulfur</keyword>
<dbReference type="InterPro" id="IPR013983">
    <property type="entry name" value="Ald_Fedxn_OxRdtase_N"/>
</dbReference>
<evidence type="ECO:0000256" key="6">
    <source>
        <dbReference type="ARBA" id="ARBA00023004"/>
    </source>
</evidence>
<dbReference type="AlphaFoldDB" id="D1CAE3"/>
<keyword evidence="5 10" id="KW-0560">Oxidoreductase</keyword>
<dbReference type="SUPFAM" id="SSF56228">
    <property type="entry name" value="Aldehyde ferredoxin oxidoreductase, N-terminal domain"/>
    <property type="match status" value="1"/>
</dbReference>
<gene>
    <name evidence="10" type="ordered locus">Sthe_3386</name>
</gene>
<keyword evidence="3" id="KW-0004">4Fe-4S</keyword>
<dbReference type="PANTHER" id="PTHR30038:SF7">
    <property type="entry name" value="TUNGSTEN-CONTAINING GLYCERALDEHYDE-3-PHOSPHATE:FERREDOXIN OXIDOREDUCTASE"/>
    <property type="match status" value="1"/>
</dbReference>
<reference evidence="10 11" key="2">
    <citation type="journal article" date="2010" name="Stand. Genomic Sci.">
        <title>Complete genome sequence of Desulfohalobium retbaense type strain (HR(100)).</title>
        <authorList>
            <person name="Spring S."/>
            <person name="Nolan M."/>
            <person name="Lapidus A."/>
            <person name="Glavina Del Rio T."/>
            <person name="Copeland A."/>
            <person name="Tice H."/>
            <person name="Cheng J.F."/>
            <person name="Lucas S."/>
            <person name="Land M."/>
            <person name="Chen F."/>
            <person name="Bruce D."/>
            <person name="Goodwin L."/>
            <person name="Pitluck S."/>
            <person name="Ivanova N."/>
            <person name="Mavromatis K."/>
            <person name="Mikhailova N."/>
            <person name="Pati A."/>
            <person name="Chen A."/>
            <person name="Palaniappan K."/>
            <person name="Hauser L."/>
            <person name="Chang Y.J."/>
            <person name="Jeffries C.D."/>
            <person name="Munk C."/>
            <person name="Kiss H."/>
            <person name="Chain P."/>
            <person name="Han C."/>
            <person name="Brettin T."/>
            <person name="Detter J.C."/>
            <person name="Schuler E."/>
            <person name="Goker M."/>
            <person name="Rohde M."/>
            <person name="Bristow J."/>
            <person name="Eisen J.A."/>
            <person name="Markowitz V."/>
            <person name="Hugenholtz P."/>
            <person name="Kyrpides N.C."/>
            <person name="Klenk H.P."/>
        </authorList>
    </citation>
    <scope>NUCLEOTIDE SEQUENCE [LARGE SCALE GENOMIC DNA]</scope>
    <source>
        <strain evidence="11">ATCC 49802 / DSM 20745 / S 6022</strain>
    </source>
</reference>
<dbReference type="Pfam" id="PF01314">
    <property type="entry name" value="AFOR_C"/>
    <property type="match status" value="1"/>
</dbReference>
<keyword evidence="11" id="KW-1185">Reference proteome</keyword>
<dbReference type="InterPro" id="IPR051919">
    <property type="entry name" value="W-dependent_AOR"/>
</dbReference>
<feature type="domain" description="Aldehyde ferredoxin oxidoreductase N-terminal" evidence="9">
    <location>
        <begin position="4"/>
        <end position="205"/>
    </location>
</feature>
<dbReference type="InterPro" id="IPR013985">
    <property type="entry name" value="Ald_Fedxn_OxRdtase_dom3"/>
</dbReference>
<dbReference type="EMBL" id="CP001824">
    <property type="protein sequence ID" value="ACZ40786.1"/>
    <property type="molecule type" value="Genomic_DNA"/>
</dbReference>
<dbReference type="SMART" id="SM00790">
    <property type="entry name" value="AFOR_N"/>
    <property type="match status" value="1"/>
</dbReference>
<proteinExistence type="inferred from homology"/>
<dbReference type="GO" id="GO:0046872">
    <property type="term" value="F:metal ion binding"/>
    <property type="evidence" value="ECO:0007669"/>
    <property type="project" value="UniProtKB-KW"/>
</dbReference>
<evidence type="ECO:0000259" key="9">
    <source>
        <dbReference type="SMART" id="SM00790"/>
    </source>
</evidence>
<dbReference type="PANTHER" id="PTHR30038">
    <property type="entry name" value="ALDEHYDE FERREDOXIN OXIDOREDUCTASE"/>
    <property type="match status" value="1"/>
</dbReference>
<dbReference type="STRING" id="479434.Sthe_3386"/>
<dbReference type="KEGG" id="sti:Sthe_3386"/>
<accession>D1CAE3</accession>
<protein>
    <submittedName>
        <fullName evidence="10">Aldehyde ferredoxin oxidoreductase</fullName>
        <ecNumber evidence="10">1.2.7.5</ecNumber>
    </submittedName>
</protein>
<dbReference type="eggNOG" id="COG2414">
    <property type="taxonomic scope" value="Bacteria"/>
</dbReference>
<evidence type="ECO:0000313" key="10">
    <source>
        <dbReference type="EMBL" id="ACZ40786.1"/>
    </source>
</evidence>
<evidence type="ECO:0000256" key="2">
    <source>
        <dbReference type="ARBA" id="ARBA00011032"/>
    </source>
</evidence>
<dbReference type="RefSeq" id="WP_012873821.1">
    <property type="nucleotide sequence ID" value="NC_013524.1"/>
</dbReference>
<evidence type="ECO:0000256" key="4">
    <source>
        <dbReference type="ARBA" id="ARBA00022723"/>
    </source>
</evidence>
<evidence type="ECO:0000256" key="8">
    <source>
        <dbReference type="ARBA" id="ARBA00049934"/>
    </source>
</evidence>
<sequence length="596" mass="63520">MHGVHGRYLHIDLDTGSVAEHPIPEEVSIRVIGGVGLASLLLYRWAPPGVDPLAPENPLIFATSPFIGTGITTASKVAVVTKSPQTGMIGDSLSSSYLAIALKRTGFDALVITGKATGWSLLVVDDGRVEVRPAMDLLGRTPDETAESVRAALGSGFRVAAIGEAGERGVRYAAISNDGRLAGRTGGGAVMGSKRLKAIAVRGSGLPTVADPAGLARAARDLAARSLGPGTAKYRELGTAANLAFFNRIGVLPTRNFQQGEFAGAEAISGETLFLEHRTDKHACAACTIGCEHHYRTRDGGSERTVRLEYESLFALGSLCGVDDPNAVLRAAALCDDLGMDAITTGATVAWAMECAERGVDLGYPEHEFPRFGDADSLLRTIEAIGRRQGIGDLLAEGSRRAAERIGQGSEAWAMHVKGLEMPGYDPRKLPTLALGLAVATRGACHNRSSAYDIDFSDRLDPDAEAQARAEAAAAAEDQAAVLDSLTICKFLRHCFDDLYAEAAELYTMVTGVPTTGDDLRVAGERINNLKKLFNIREGWTRADDRLPDRVLTGEAGLTHERLTHLIDAYYRVRGWDADGRIPEAHLTRLGLTDLL</sequence>
<dbReference type="OrthoDB" id="9763894at2"/>
<organism evidence="10 11">
    <name type="scientific">Sphaerobacter thermophilus (strain ATCC 49802 / DSM 20745 / KCCM 41009 / NCIMB 13125 / S 6022)</name>
    <dbReference type="NCBI Taxonomy" id="479434"/>
    <lineage>
        <taxon>Bacteria</taxon>
        <taxon>Pseudomonadati</taxon>
        <taxon>Thermomicrobiota</taxon>
        <taxon>Thermomicrobia</taxon>
        <taxon>Sphaerobacterales</taxon>
        <taxon>Sphaerobacterineae</taxon>
        <taxon>Sphaerobacteraceae</taxon>
        <taxon>Sphaerobacter</taxon>
    </lineage>
</organism>
<dbReference type="GO" id="GO:0051539">
    <property type="term" value="F:4 iron, 4 sulfur cluster binding"/>
    <property type="evidence" value="ECO:0007669"/>
    <property type="project" value="UniProtKB-KW"/>
</dbReference>
<keyword evidence="6" id="KW-0408">Iron</keyword>
<dbReference type="SUPFAM" id="SSF48310">
    <property type="entry name" value="Aldehyde ferredoxin oxidoreductase, C-terminal domains"/>
    <property type="match status" value="1"/>
</dbReference>
<keyword evidence="4" id="KW-0479">Metal-binding</keyword>